<evidence type="ECO:0000256" key="1">
    <source>
        <dbReference type="SAM" id="MobiDB-lite"/>
    </source>
</evidence>
<proteinExistence type="predicted"/>
<protein>
    <submittedName>
        <fullName evidence="2">Uncharacterized protein</fullName>
    </submittedName>
</protein>
<reference evidence="2" key="1">
    <citation type="submission" date="2023-10" db="EMBL/GenBank/DDBJ databases">
        <title>Genome assembly of Pristionchus species.</title>
        <authorList>
            <person name="Yoshida K."/>
            <person name="Sommer R.J."/>
        </authorList>
    </citation>
    <scope>NUCLEOTIDE SEQUENCE</scope>
    <source>
        <strain evidence="2">RS5133</strain>
    </source>
</reference>
<feature type="non-terminal residue" evidence="2">
    <location>
        <position position="1"/>
    </location>
</feature>
<feature type="region of interest" description="Disordered" evidence="1">
    <location>
        <begin position="12"/>
        <end position="67"/>
    </location>
</feature>
<sequence length="165" mass="19159">KVALEEELEECYEEQLDSENPLQIPVYHERNVQKPETVSNQPEEEEEKFPLRDSAKARRERREKTEVGIEEEKCRDKLIETRPPLKFAPHLKEAYSKAAKWFRDNHASESLPVFPRTLILHKEESEAILGTKMSRCIIVATSNVHRKIHLNAAPSFCCNPRVARA</sequence>
<organism evidence="2 3">
    <name type="scientific">Pristionchus fissidentatus</name>
    <dbReference type="NCBI Taxonomy" id="1538716"/>
    <lineage>
        <taxon>Eukaryota</taxon>
        <taxon>Metazoa</taxon>
        <taxon>Ecdysozoa</taxon>
        <taxon>Nematoda</taxon>
        <taxon>Chromadorea</taxon>
        <taxon>Rhabditida</taxon>
        <taxon>Rhabditina</taxon>
        <taxon>Diplogasteromorpha</taxon>
        <taxon>Diplogasteroidea</taxon>
        <taxon>Neodiplogasteridae</taxon>
        <taxon>Pristionchus</taxon>
    </lineage>
</organism>
<dbReference type="AlphaFoldDB" id="A0AAV5UYH4"/>
<keyword evidence="3" id="KW-1185">Reference proteome</keyword>
<evidence type="ECO:0000313" key="2">
    <source>
        <dbReference type="EMBL" id="GMT11290.1"/>
    </source>
</evidence>
<evidence type="ECO:0000313" key="3">
    <source>
        <dbReference type="Proteomes" id="UP001432322"/>
    </source>
</evidence>
<gene>
    <name evidence="2" type="ORF">PFISCL1PPCAC_2587</name>
</gene>
<comment type="caution">
    <text evidence="2">The sequence shown here is derived from an EMBL/GenBank/DDBJ whole genome shotgun (WGS) entry which is preliminary data.</text>
</comment>
<dbReference type="Proteomes" id="UP001432322">
    <property type="component" value="Unassembled WGS sequence"/>
</dbReference>
<accession>A0AAV5UYH4</accession>
<feature type="non-terminal residue" evidence="2">
    <location>
        <position position="165"/>
    </location>
</feature>
<name>A0AAV5UYH4_9BILA</name>
<dbReference type="EMBL" id="BTSY01000001">
    <property type="protein sequence ID" value="GMT11290.1"/>
    <property type="molecule type" value="Genomic_DNA"/>
</dbReference>
<feature type="compositionally biased region" description="Basic and acidic residues" evidence="1">
    <location>
        <begin position="48"/>
        <end position="67"/>
    </location>
</feature>